<name>A0AAV5F751_ELECO</name>
<dbReference type="InterPro" id="IPR005174">
    <property type="entry name" value="KIB1-4_b-propeller"/>
</dbReference>
<keyword evidence="3" id="KW-1185">Reference proteome</keyword>
<dbReference type="Pfam" id="PF03478">
    <property type="entry name" value="Beta-prop_KIB1-4"/>
    <property type="match status" value="2"/>
</dbReference>
<feature type="domain" description="KIB1-4 beta-propeller" evidence="1">
    <location>
        <begin position="177"/>
        <end position="279"/>
    </location>
</feature>
<feature type="domain" description="KIB1-4 beta-propeller" evidence="1">
    <location>
        <begin position="53"/>
        <end position="164"/>
    </location>
</feature>
<protein>
    <recommendedName>
        <fullName evidence="1">KIB1-4 beta-propeller domain-containing protein</fullName>
    </recommendedName>
</protein>
<accession>A0AAV5F751</accession>
<comment type="caution">
    <text evidence="2">The sequence shown here is derived from an EMBL/GenBank/DDBJ whole genome shotgun (WGS) entry which is preliminary data.</text>
</comment>
<dbReference type="Proteomes" id="UP001054889">
    <property type="component" value="Unassembled WGS sequence"/>
</dbReference>
<sequence length="313" mass="34953">MSGWQRVLYLGIRIRGFSAAEAEIVAQRRTSRLSAEKRWITTLSTPHRLGLLNVSTGQCVQVDIPTELVHDHRVLRSTSEGLLFLLHKPTRVVRLLNPLTRQVASLPPITATLASAEFFKSSHQSADNAGLADDRTALLYFSRISTLAFAKPGDERWVLVKTDGFLMPTMSFAGRMVDTVHLVLGDDDGLLLVHRKIREVRDAEDCYRRKYKVYKVDLDAGKVTTTSVPTDALGGRTVFIGLYRALCVSNRVFPFLRADTVYPGWNCDERTGHEQIGAYRPADGSVEPANYDMERGLARPWTIADFLAVYVSG</sequence>
<evidence type="ECO:0000313" key="3">
    <source>
        <dbReference type="Proteomes" id="UP001054889"/>
    </source>
</evidence>
<organism evidence="2 3">
    <name type="scientific">Eleusine coracana subsp. coracana</name>
    <dbReference type="NCBI Taxonomy" id="191504"/>
    <lineage>
        <taxon>Eukaryota</taxon>
        <taxon>Viridiplantae</taxon>
        <taxon>Streptophyta</taxon>
        <taxon>Embryophyta</taxon>
        <taxon>Tracheophyta</taxon>
        <taxon>Spermatophyta</taxon>
        <taxon>Magnoliopsida</taxon>
        <taxon>Liliopsida</taxon>
        <taxon>Poales</taxon>
        <taxon>Poaceae</taxon>
        <taxon>PACMAD clade</taxon>
        <taxon>Chloridoideae</taxon>
        <taxon>Cynodonteae</taxon>
        <taxon>Eleusininae</taxon>
        <taxon>Eleusine</taxon>
    </lineage>
</organism>
<dbReference type="PANTHER" id="PTHR33165:SF78">
    <property type="entry name" value="F-BOX DOMAIN-CONTAINING PROTEIN"/>
    <property type="match status" value="1"/>
</dbReference>
<gene>
    <name evidence="2" type="primary">gb18796</name>
    <name evidence="2" type="ORF">PR202_gb18796</name>
</gene>
<dbReference type="PANTHER" id="PTHR33165">
    <property type="entry name" value="F-BOX DOMAIN CONTAINING PROTEIN-LIKE-RELATED"/>
    <property type="match status" value="1"/>
</dbReference>
<evidence type="ECO:0000259" key="1">
    <source>
        <dbReference type="Pfam" id="PF03478"/>
    </source>
</evidence>
<reference evidence="2" key="2">
    <citation type="submission" date="2021-12" db="EMBL/GenBank/DDBJ databases">
        <title>Resequencing data analysis of finger millet.</title>
        <authorList>
            <person name="Hatakeyama M."/>
            <person name="Aluri S."/>
            <person name="Balachadran M.T."/>
            <person name="Sivarajan S.R."/>
            <person name="Poveda L."/>
            <person name="Shimizu-Inatsugi R."/>
            <person name="Schlapbach R."/>
            <person name="Sreeman S.M."/>
            <person name="Shimizu K.K."/>
        </authorList>
    </citation>
    <scope>NUCLEOTIDE SEQUENCE</scope>
</reference>
<evidence type="ECO:0000313" key="2">
    <source>
        <dbReference type="EMBL" id="GJN30487.1"/>
    </source>
</evidence>
<dbReference type="AlphaFoldDB" id="A0AAV5F751"/>
<reference evidence="2" key="1">
    <citation type="journal article" date="2018" name="DNA Res.">
        <title>Multiple hybrid de novo genome assembly of finger millet, an orphan allotetraploid crop.</title>
        <authorList>
            <person name="Hatakeyama M."/>
            <person name="Aluri S."/>
            <person name="Balachadran M.T."/>
            <person name="Sivarajan S.R."/>
            <person name="Patrignani A."/>
            <person name="Gruter S."/>
            <person name="Poveda L."/>
            <person name="Shimizu-Inatsugi R."/>
            <person name="Baeten J."/>
            <person name="Francoijs K.J."/>
            <person name="Nataraja K.N."/>
            <person name="Reddy Y.A.N."/>
            <person name="Phadnis S."/>
            <person name="Ravikumar R.L."/>
            <person name="Schlapbach R."/>
            <person name="Sreeman S.M."/>
            <person name="Shimizu K.K."/>
        </authorList>
    </citation>
    <scope>NUCLEOTIDE SEQUENCE</scope>
</reference>
<dbReference type="EMBL" id="BQKI01000082">
    <property type="protein sequence ID" value="GJN30487.1"/>
    <property type="molecule type" value="Genomic_DNA"/>
</dbReference>
<proteinExistence type="predicted"/>